<evidence type="ECO:0000256" key="1">
    <source>
        <dbReference type="ARBA" id="ARBA00022490"/>
    </source>
</evidence>
<dbReference type="Pfam" id="PF02601">
    <property type="entry name" value="Exonuc_VII_L"/>
    <property type="match status" value="1"/>
</dbReference>
<evidence type="ECO:0000259" key="6">
    <source>
        <dbReference type="Pfam" id="PF02601"/>
    </source>
</evidence>
<dbReference type="GO" id="GO:0006308">
    <property type="term" value="P:DNA catabolic process"/>
    <property type="evidence" value="ECO:0007669"/>
    <property type="project" value="InterPro"/>
</dbReference>
<evidence type="ECO:0000313" key="8">
    <source>
        <dbReference type="EMBL" id="KKO02052.1"/>
    </source>
</evidence>
<reference evidence="8" key="1">
    <citation type="journal article" date="2015" name="Nature">
        <title>Complex archaea that bridge the gap between prokaryotes and eukaryotes.</title>
        <authorList>
            <person name="Spang A."/>
            <person name="Saw J.H."/>
            <person name="Jorgensen S.L."/>
            <person name="Zaremba-Niedzwiedzka K."/>
            <person name="Martijn J."/>
            <person name="Lind A.E."/>
            <person name="van Eijk R."/>
            <person name="Schleper C."/>
            <person name="Guy L."/>
            <person name="Ettema T.J."/>
        </authorList>
    </citation>
    <scope>NUCLEOTIDE SEQUENCE</scope>
</reference>
<dbReference type="PANTHER" id="PTHR30008">
    <property type="entry name" value="EXODEOXYRIBONUCLEASE 7 LARGE SUBUNIT"/>
    <property type="match status" value="1"/>
</dbReference>
<sequence>MNDDAIFQRLNTEREVLTVSQLNARARSLLEDVFPRIWVEGELSNLSRPSSGHLYFTLKDSKAQIRCALFRQHASRIRMDLRDGLLVRARGRVSLYEGRGDYQLILDSLEQAGDGALRQAFEALKTKLQAEGLFDTDGKRALPSHPRRIGVITSPSGAAVRDIISVFGRRAPFIELVIVPTPVQGRDAAPQIVRALQLADRAGLDALILARGGGSLEDLWPFNEEMVARALKACVTPTVCAVGHETDVSISDFIADVRAPTPSAAAELLSPDQQAMLHQINRAHRQLLQCMKAHLTREQLCLNNLRKRLRHPGERLTQQAQKLDDLEMRLRRAQNQRQIQLVQRFERLQSRLQARHPGQRLGLLRQRIEHLELRLPRAIDRTLEQYRQRLHGTSQTLHLVSPLATLGRGYSILLDQQGRVLRSRKEALPGQRLQARLSDGRLALRVESDFDEPHTLSLLD</sequence>
<dbReference type="InterPro" id="IPR025824">
    <property type="entry name" value="OB-fold_nuc-bd_dom"/>
</dbReference>
<keyword evidence="4" id="KW-0269">Exonuclease</keyword>
<keyword evidence="2" id="KW-0540">Nuclease</keyword>
<comment type="caution">
    <text evidence="8">The sequence shown here is derived from an EMBL/GenBank/DDBJ whole genome shotgun (WGS) entry which is preliminary data.</text>
</comment>
<evidence type="ECO:0000256" key="4">
    <source>
        <dbReference type="ARBA" id="ARBA00022839"/>
    </source>
</evidence>
<evidence type="ECO:0000256" key="2">
    <source>
        <dbReference type="ARBA" id="ARBA00022722"/>
    </source>
</evidence>
<evidence type="ECO:0000256" key="5">
    <source>
        <dbReference type="SAM" id="Coils"/>
    </source>
</evidence>
<dbReference type="EMBL" id="LAZR01000032">
    <property type="protein sequence ID" value="KKO02052.1"/>
    <property type="molecule type" value="Genomic_DNA"/>
</dbReference>
<dbReference type="Pfam" id="PF13742">
    <property type="entry name" value="tRNA_anti_2"/>
    <property type="match status" value="1"/>
</dbReference>
<feature type="domain" description="OB-fold nucleic acid binding" evidence="7">
    <location>
        <begin position="17"/>
        <end position="109"/>
    </location>
</feature>
<dbReference type="NCBIfam" id="TIGR00237">
    <property type="entry name" value="xseA"/>
    <property type="match status" value="1"/>
</dbReference>
<dbReference type="PANTHER" id="PTHR30008:SF0">
    <property type="entry name" value="EXODEOXYRIBONUCLEASE 7 LARGE SUBUNIT"/>
    <property type="match status" value="1"/>
</dbReference>
<protein>
    <submittedName>
        <fullName evidence="8">Uncharacterized protein</fullName>
    </submittedName>
</protein>
<dbReference type="GO" id="GO:0003676">
    <property type="term" value="F:nucleic acid binding"/>
    <property type="evidence" value="ECO:0007669"/>
    <property type="project" value="InterPro"/>
</dbReference>
<dbReference type="GO" id="GO:0009318">
    <property type="term" value="C:exodeoxyribonuclease VII complex"/>
    <property type="evidence" value="ECO:0007669"/>
    <property type="project" value="InterPro"/>
</dbReference>
<keyword evidence="1" id="KW-0963">Cytoplasm</keyword>
<accession>A0A0F9XRD8</accession>
<dbReference type="InterPro" id="IPR020579">
    <property type="entry name" value="Exonuc_VII_lsu_C"/>
</dbReference>
<dbReference type="CDD" id="cd04489">
    <property type="entry name" value="ExoVII_LU_OBF"/>
    <property type="match status" value="1"/>
</dbReference>
<evidence type="ECO:0000256" key="3">
    <source>
        <dbReference type="ARBA" id="ARBA00022801"/>
    </source>
</evidence>
<dbReference type="InterPro" id="IPR003753">
    <property type="entry name" value="Exonuc_VII_L"/>
</dbReference>
<feature type="coiled-coil region" evidence="5">
    <location>
        <begin position="316"/>
        <end position="343"/>
    </location>
</feature>
<proteinExistence type="inferred from homology"/>
<name>A0A0F9XRD8_9ZZZZ</name>
<dbReference type="HAMAP" id="MF_00378">
    <property type="entry name" value="Exonuc_7_L"/>
    <property type="match status" value="1"/>
</dbReference>
<keyword evidence="5" id="KW-0175">Coiled coil</keyword>
<dbReference type="GO" id="GO:0008855">
    <property type="term" value="F:exodeoxyribonuclease VII activity"/>
    <property type="evidence" value="ECO:0007669"/>
    <property type="project" value="InterPro"/>
</dbReference>
<feature type="domain" description="Exonuclease VII large subunit C-terminal" evidence="6">
    <location>
        <begin position="133"/>
        <end position="443"/>
    </location>
</feature>
<evidence type="ECO:0000259" key="7">
    <source>
        <dbReference type="Pfam" id="PF13742"/>
    </source>
</evidence>
<organism evidence="8">
    <name type="scientific">marine sediment metagenome</name>
    <dbReference type="NCBI Taxonomy" id="412755"/>
    <lineage>
        <taxon>unclassified sequences</taxon>
        <taxon>metagenomes</taxon>
        <taxon>ecological metagenomes</taxon>
    </lineage>
</organism>
<keyword evidence="3" id="KW-0378">Hydrolase</keyword>
<gene>
    <name evidence="8" type="ORF">LCGC14_0109130</name>
</gene>
<dbReference type="AlphaFoldDB" id="A0A0F9XRD8"/>